<feature type="compositionally biased region" description="Basic and acidic residues" evidence="2">
    <location>
        <begin position="147"/>
        <end position="184"/>
    </location>
</feature>
<dbReference type="PANTHER" id="PTHR34199:SF1">
    <property type="entry name" value="HISTONE-LYSINE N-METHYLTRANSFERASE, H3 LYSINE-79 SPECIFIC-LIKE PROTEIN"/>
    <property type="match status" value="1"/>
</dbReference>
<proteinExistence type="predicted"/>
<dbReference type="PANTHER" id="PTHR34199">
    <property type="entry name" value="NUMOD3 MOTIF FAMILY PROTEIN, EXPRESSED"/>
    <property type="match status" value="1"/>
</dbReference>
<keyword evidence="5" id="KW-1185">Reference proteome</keyword>
<evidence type="ECO:0000256" key="2">
    <source>
        <dbReference type="SAM" id="MobiDB-lite"/>
    </source>
</evidence>
<dbReference type="SMART" id="SM00496">
    <property type="entry name" value="IENR2"/>
    <property type="match status" value="2"/>
</dbReference>
<evidence type="ECO:0000256" key="1">
    <source>
        <dbReference type="SAM" id="Coils"/>
    </source>
</evidence>
<comment type="caution">
    <text evidence="4">The sequence shown here is derived from an EMBL/GenBank/DDBJ whole genome shotgun (WGS) entry which is preliminary data.</text>
</comment>
<feature type="domain" description="Nuclease associated modular" evidence="3">
    <location>
        <begin position="143"/>
        <end position="159"/>
    </location>
</feature>
<reference evidence="4 5" key="1">
    <citation type="submission" date="2022-12" db="EMBL/GenBank/DDBJ databases">
        <title>Chromosome-scale assembly of the Ensete ventricosum genome.</title>
        <authorList>
            <person name="Dussert Y."/>
            <person name="Stocks J."/>
            <person name="Wendawek A."/>
            <person name="Woldeyes F."/>
            <person name="Nichols R.A."/>
            <person name="Borrell J.S."/>
        </authorList>
    </citation>
    <scope>NUCLEOTIDE SEQUENCE [LARGE SCALE GENOMIC DNA]</scope>
    <source>
        <strain evidence="5">cv. Maze</strain>
        <tissue evidence="4">Seeds</tissue>
    </source>
</reference>
<dbReference type="Proteomes" id="UP001222027">
    <property type="component" value="Unassembled WGS sequence"/>
</dbReference>
<feature type="domain" description="Nuclease associated modular" evidence="3">
    <location>
        <begin position="175"/>
        <end position="191"/>
    </location>
</feature>
<feature type="coiled-coil region" evidence="1">
    <location>
        <begin position="235"/>
        <end position="306"/>
    </location>
</feature>
<evidence type="ECO:0000313" key="4">
    <source>
        <dbReference type="EMBL" id="KAJ8485157.1"/>
    </source>
</evidence>
<organism evidence="4 5">
    <name type="scientific">Ensete ventricosum</name>
    <name type="common">Abyssinian banana</name>
    <name type="synonym">Musa ensete</name>
    <dbReference type="NCBI Taxonomy" id="4639"/>
    <lineage>
        <taxon>Eukaryota</taxon>
        <taxon>Viridiplantae</taxon>
        <taxon>Streptophyta</taxon>
        <taxon>Embryophyta</taxon>
        <taxon>Tracheophyta</taxon>
        <taxon>Spermatophyta</taxon>
        <taxon>Magnoliopsida</taxon>
        <taxon>Liliopsida</taxon>
        <taxon>Zingiberales</taxon>
        <taxon>Musaceae</taxon>
        <taxon>Ensete</taxon>
    </lineage>
</organism>
<dbReference type="GO" id="GO:0003677">
    <property type="term" value="F:DNA binding"/>
    <property type="evidence" value="ECO:0007669"/>
    <property type="project" value="InterPro"/>
</dbReference>
<sequence length="405" mass="46495">MKSINFGGGLSISSVFFTNGLHYLQTPRSSKLLTIHIAILRNAPQTLMVLRSNPKDLHGGTLQLTFDGSPSGISSSFLDLGFVTEPCEHKNITRNEIQFHEFDGEQTEKADGACESAQEVSDREIWRRQKIGAANRGRIPWNKGRKHSEETRERIKKRTIEALSDPKVRKKMSESPRSHSDQSKSKISASLTKIWEERLKQKRLQEKCCLFWARIIAEAAKIGSLDQEELEWDSYEKMKADMVSEQIKLKEEKARAKEIAKLRAENVAKDKAEKVAKLAEQRKLQKEKAEARKLEALSRKKSVERKKRELSKGLKLKAILTKFHHPKRQLETLQTEIVAKPGPDLKLDIELIKNERMQRRISLADQIRAVKNKKAEFAVQKVRANALLDSAYEQREGDHWFHGIY</sequence>
<dbReference type="EMBL" id="JAQQAF010000005">
    <property type="protein sequence ID" value="KAJ8485157.1"/>
    <property type="molecule type" value="Genomic_DNA"/>
</dbReference>
<evidence type="ECO:0000259" key="3">
    <source>
        <dbReference type="SMART" id="SM00496"/>
    </source>
</evidence>
<name>A0AAV8R1G4_ENSVE</name>
<dbReference type="AlphaFoldDB" id="A0AAV8R1G4"/>
<gene>
    <name evidence="4" type="ORF">OPV22_017642</name>
</gene>
<dbReference type="InterPro" id="IPR003611">
    <property type="entry name" value="NUMOD3"/>
</dbReference>
<protein>
    <recommendedName>
        <fullName evidence="3">Nuclease associated modular domain-containing protein</fullName>
    </recommendedName>
</protein>
<evidence type="ECO:0000313" key="5">
    <source>
        <dbReference type="Proteomes" id="UP001222027"/>
    </source>
</evidence>
<dbReference type="Pfam" id="PF07460">
    <property type="entry name" value="NUMOD3"/>
    <property type="match status" value="2"/>
</dbReference>
<keyword evidence="1" id="KW-0175">Coiled coil</keyword>
<feature type="region of interest" description="Disordered" evidence="2">
    <location>
        <begin position="137"/>
        <end position="187"/>
    </location>
</feature>
<accession>A0AAV8R1G4</accession>